<keyword evidence="9 10" id="KW-0927">Auxin signaling pathway</keyword>
<dbReference type="InterPro" id="IPR053793">
    <property type="entry name" value="PB1-like"/>
</dbReference>
<dbReference type="PANTHER" id="PTHR31734">
    <property type="entry name" value="AUXIN-RESPONSIVE PROTEIN IAA17"/>
    <property type="match status" value="1"/>
</dbReference>
<organism evidence="12 13">
    <name type="scientific">Zostera marina</name>
    <name type="common">Eelgrass</name>
    <dbReference type="NCBI Taxonomy" id="29655"/>
    <lineage>
        <taxon>Eukaryota</taxon>
        <taxon>Viridiplantae</taxon>
        <taxon>Streptophyta</taxon>
        <taxon>Embryophyta</taxon>
        <taxon>Tracheophyta</taxon>
        <taxon>Spermatophyta</taxon>
        <taxon>Magnoliopsida</taxon>
        <taxon>Liliopsida</taxon>
        <taxon>Zosteraceae</taxon>
        <taxon>Zostera</taxon>
    </lineage>
</organism>
<proteinExistence type="inferred from homology"/>
<keyword evidence="7 10" id="KW-0804">Transcription</keyword>
<evidence type="ECO:0000256" key="4">
    <source>
        <dbReference type="ARBA" id="ARBA00011726"/>
    </source>
</evidence>
<evidence type="ECO:0000256" key="6">
    <source>
        <dbReference type="ARBA" id="ARBA00023015"/>
    </source>
</evidence>
<keyword evidence="5 10" id="KW-0678">Repressor</keyword>
<dbReference type="PANTHER" id="PTHR31734:SF138">
    <property type="entry name" value="AUXIN-RESPONSIVE PROTEIN IAA8"/>
    <property type="match status" value="1"/>
</dbReference>
<dbReference type="Pfam" id="PF02309">
    <property type="entry name" value="AUX_IAA"/>
    <property type="match status" value="1"/>
</dbReference>
<evidence type="ECO:0000256" key="1">
    <source>
        <dbReference type="ARBA" id="ARBA00002159"/>
    </source>
</evidence>
<dbReference type="PROSITE" id="PS51745">
    <property type="entry name" value="PB1"/>
    <property type="match status" value="1"/>
</dbReference>
<dbReference type="SUPFAM" id="SSF54277">
    <property type="entry name" value="CAD &amp; PB1 domains"/>
    <property type="match status" value="1"/>
</dbReference>
<gene>
    <name evidence="12" type="ORF">ZOSMA_9G00050</name>
</gene>
<dbReference type="GO" id="GO:0005634">
    <property type="term" value="C:nucleus"/>
    <property type="evidence" value="ECO:0007669"/>
    <property type="project" value="UniProtKB-SubCell"/>
</dbReference>
<comment type="caution">
    <text evidence="12">The sequence shown here is derived from an EMBL/GenBank/DDBJ whole genome shotgun (WGS) entry which is preliminary data.</text>
</comment>
<keyword evidence="6 10" id="KW-0805">Transcription regulation</keyword>
<evidence type="ECO:0000259" key="11">
    <source>
        <dbReference type="PROSITE" id="PS51745"/>
    </source>
</evidence>
<evidence type="ECO:0000256" key="2">
    <source>
        <dbReference type="ARBA" id="ARBA00004123"/>
    </source>
</evidence>
<keyword evidence="13" id="KW-1185">Reference proteome</keyword>
<dbReference type="GO" id="GO:0009734">
    <property type="term" value="P:auxin-activated signaling pathway"/>
    <property type="evidence" value="ECO:0007669"/>
    <property type="project" value="UniProtKB-UniRule"/>
</dbReference>
<dbReference type="Gene3D" id="3.10.20.90">
    <property type="entry name" value="Phosphatidylinositol 3-kinase Catalytic Subunit, Chain A, domain 1"/>
    <property type="match status" value="1"/>
</dbReference>
<evidence type="ECO:0000256" key="7">
    <source>
        <dbReference type="ARBA" id="ARBA00023163"/>
    </source>
</evidence>
<accession>A0A0K9NIU6</accession>
<dbReference type="OrthoDB" id="7848332at2759"/>
<dbReference type="InterPro" id="IPR003311">
    <property type="entry name" value="AUX_IAA"/>
</dbReference>
<evidence type="ECO:0000313" key="13">
    <source>
        <dbReference type="Proteomes" id="UP000036987"/>
    </source>
</evidence>
<dbReference type="STRING" id="29655.A0A0K9NIU6"/>
<evidence type="ECO:0000256" key="5">
    <source>
        <dbReference type="ARBA" id="ARBA00022491"/>
    </source>
</evidence>
<comment type="subunit">
    <text evidence="4 10">Homodimers and heterodimers.</text>
</comment>
<dbReference type="AlphaFoldDB" id="A0A0K9NIU6"/>
<dbReference type="InterPro" id="IPR033389">
    <property type="entry name" value="AUX/IAA_dom"/>
</dbReference>
<evidence type="ECO:0000256" key="8">
    <source>
        <dbReference type="ARBA" id="ARBA00023242"/>
    </source>
</evidence>
<dbReference type="GO" id="GO:0006355">
    <property type="term" value="P:regulation of DNA-templated transcription"/>
    <property type="evidence" value="ECO:0007669"/>
    <property type="project" value="InterPro"/>
</dbReference>
<comment type="function">
    <text evidence="1 10">Aux/IAA proteins are short-lived transcriptional factors that function as repressors of early auxin response genes at low auxin concentrations.</text>
</comment>
<evidence type="ECO:0000256" key="3">
    <source>
        <dbReference type="ARBA" id="ARBA00006728"/>
    </source>
</evidence>
<evidence type="ECO:0000256" key="9">
    <source>
        <dbReference type="ARBA" id="ARBA00023294"/>
    </source>
</evidence>
<reference evidence="13" key="1">
    <citation type="journal article" date="2016" name="Nature">
        <title>The genome of the seagrass Zostera marina reveals angiosperm adaptation to the sea.</title>
        <authorList>
            <person name="Olsen J.L."/>
            <person name="Rouze P."/>
            <person name="Verhelst B."/>
            <person name="Lin Y.-C."/>
            <person name="Bayer T."/>
            <person name="Collen J."/>
            <person name="Dattolo E."/>
            <person name="De Paoli E."/>
            <person name="Dittami S."/>
            <person name="Maumus F."/>
            <person name="Michel G."/>
            <person name="Kersting A."/>
            <person name="Lauritano C."/>
            <person name="Lohaus R."/>
            <person name="Toepel M."/>
            <person name="Tonon T."/>
            <person name="Vanneste K."/>
            <person name="Amirebrahimi M."/>
            <person name="Brakel J."/>
            <person name="Bostroem C."/>
            <person name="Chovatia M."/>
            <person name="Grimwood J."/>
            <person name="Jenkins J.W."/>
            <person name="Jueterbock A."/>
            <person name="Mraz A."/>
            <person name="Stam W.T."/>
            <person name="Tice H."/>
            <person name="Bornberg-Bauer E."/>
            <person name="Green P.J."/>
            <person name="Pearson G.A."/>
            <person name="Procaccini G."/>
            <person name="Duarte C.M."/>
            <person name="Schmutz J."/>
            <person name="Reusch T.B.H."/>
            <person name="Van de Peer Y."/>
        </authorList>
    </citation>
    <scope>NUCLEOTIDE SEQUENCE [LARGE SCALE GENOMIC DNA]</scope>
    <source>
        <strain evidence="13">cv. Finnish</strain>
    </source>
</reference>
<feature type="domain" description="PB1" evidence="11">
    <location>
        <begin position="73"/>
        <end position="178"/>
    </location>
</feature>
<comment type="similarity">
    <text evidence="3 10">Belongs to the Aux/IAA family.</text>
</comment>
<dbReference type="EMBL" id="LFYR01002228">
    <property type="protein sequence ID" value="KMZ55905.1"/>
    <property type="molecule type" value="Genomic_DNA"/>
</dbReference>
<comment type="subcellular location">
    <subcellularLocation>
        <location evidence="2 10">Nucleus</location>
    </subcellularLocation>
</comment>
<keyword evidence="8 10" id="KW-0539">Nucleus</keyword>
<sequence length="186" mass="21384">MDSSTADFLKQTELRLGLPGTYSPKKKRGVMDEFLSLPSSEEEEESNRARMVGWPPIRRSYRKMTNTMSNRRLLFVKVSMDGVPYLRNVDLNTYCNYRNLSSELQKMFSRFINRKSSDNNNNNNNNAVCRRRIDGVGVLGISDYVVTYEDKDGDWMLVGDVPWDLFIETCKKLKIVSSLKAIGLCT</sequence>
<evidence type="ECO:0000256" key="10">
    <source>
        <dbReference type="RuleBase" id="RU004549"/>
    </source>
</evidence>
<protein>
    <recommendedName>
        <fullName evidence="10">Auxin-responsive protein</fullName>
    </recommendedName>
</protein>
<evidence type="ECO:0000313" key="12">
    <source>
        <dbReference type="EMBL" id="KMZ55905.1"/>
    </source>
</evidence>
<name>A0A0K9NIU6_ZOSMR</name>
<dbReference type="Proteomes" id="UP000036987">
    <property type="component" value="Unassembled WGS sequence"/>
</dbReference>